<feature type="transmembrane region" description="Helical" evidence="1">
    <location>
        <begin position="46"/>
        <end position="65"/>
    </location>
</feature>
<protein>
    <submittedName>
        <fullName evidence="2">Uncharacterized protein</fullName>
    </submittedName>
</protein>
<dbReference type="Proteomes" id="UP000307087">
    <property type="component" value="Unassembled WGS sequence"/>
</dbReference>
<reference evidence="2 3" key="1">
    <citation type="journal article" date="2009" name="Int. J. Syst. Evol. Microbiol.">
        <title>Nocardioides caeni sp. nov., isolated from wastewater.</title>
        <authorList>
            <person name="Yoon J.H."/>
            <person name="Kang S.J."/>
            <person name="Park S."/>
            <person name="Kim W."/>
            <person name="Oh T.K."/>
        </authorList>
    </citation>
    <scope>NUCLEOTIDE SEQUENCE [LARGE SCALE GENOMIC DNA]</scope>
    <source>
        <strain evidence="2 3">DSM 23134</strain>
    </source>
</reference>
<evidence type="ECO:0000313" key="3">
    <source>
        <dbReference type="Proteomes" id="UP000307087"/>
    </source>
</evidence>
<feature type="transmembrane region" description="Helical" evidence="1">
    <location>
        <begin position="72"/>
        <end position="92"/>
    </location>
</feature>
<evidence type="ECO:0000313" key="2">
    <source>
        <dbReference type="EMBL" id="THV12109.1"/>
    </source>
</evidence>
<dbReference type="AlphaFoldDB" id="A0A4S8NAK7"/>
<dbReference type="RefSeq" id="WP_136563160.1">
    <property type="nucleotide sequence ID" value="NZ_BAABLS010000004.1"/>
</dbReference>
<dbReference type="EMBL" id="STGW01000007">
    <property type="protein sequence ID" value="THV12109.1"/>
    <property type="molecule type" value="Genomic_DNA"/>
</dbReference>
<keyword evidence="1" id="KW-0472">Membrane</keyword>
<feature type="transmembrane region" description="Helical" evidence="1">
    <location>
        <begin position="7"/>
        <end position="26"/>
    </location>
</feature>
<gene>
    <name evidence="2" type="ORF">E9934_12205</name>
</gene>
<feature type="transmembrane region" description="Helical" evidence="1">
    <location>
        <begin position="98"/>
        <end position="119"/>
    </location>
</feature>
<sequence length="128" mass="13752">MTPGLRAANLALVAAAGGLAGAVWWLSDAAAWRVVRTLQVHDEPVYAAWATYVALAPALNLLAWWATRRTPWPHVVAVTTFLLSTVAAGARIDHWLPWWWPLAVAALAAVGVLVIVRTLEAVGPTDRS</sequence>
<accession>A0A4S8NAK7</accession>
<keyword evidence="3" id="KW-1185">Reference proteome</keyword>
<keyword evidence="1" id="KW-1133">Transmembrane helix</keyword>
<keyword evidence="1" id="KW-0812">Transmembrane</keyword>
<organism evidence="2 3">
    <name type="scientific">Nocardioides caeni</name>
    <dbReference type="NCBI Taxonomy" id="574700"/>
    <lineage>
        <taxon>Bacteria</taxon>
        <taxon>Bacillati</taxon>
        <taxon>Actinomycetota</taxon>
        <taxon>Actinomycetes</taxon>
        <taxon>Propionibacteriales</taxon>
        <taxon>Nocardioidaceae</taxon>
        <taxon>Nocardioides</taxon>
    </lineage>
</organism>
<evidence type="ECO:0000256" key="1">
    <source>
        <dbReference type="SAM" id="Phobius"/>
    </source>
</evidence>
<name>A0A4S8NAK7_9ACTN</name>
<comment type="caution">
    <text evidence="2">The sequence shown here is derived from an EMBL/GenBank/DDBJ whole genome shotgun (WGS) entry which is preliminary data.</text>
</comment>
<proteinExistence type="predicted"/>